<dbReference type="Gene3D" id="3.40.50.720">
    <property type="entry name" value="NAD(P)-binding Rossmann-like Domain"/>
    <property type="match status" value="1"/>
</dbReference>
<sequence>MSVFGRPQGTTRGRVGNSAALILTVVVGGTIGYLILGLGVVDAVYQTIVTISTVGFREIADGQPDTAWKVFTLLLILVGAGSMLYGATSVIESIVESRISGQFWRFRMQRTIDDLSDHLILCGMGRVGRSIATFVRSVGQEVVVVDIDEERIVADDSLFLIGDATTDDVLRQAGIERAATLVVALGTTVDNLYVTLSARDLNPKVFIVSRADDPESIAKMHQVGADRVVNPYEIGGFRMASLATQPNVADFVDVVVHDGTFEAKLREIPVRDGSPFAGRTLDELEVRDRTGAVILTVRDDASTFHTDDLGGRPFATGDVIVAIGPDRCLDALADLVTD</sequence>
<dbReference type="GO" id="GO:0006813">
    <property type="term" value="P:potassium ion transport"/>
    <property type="evidence" value="ECO:0007669"/>
    <property type="project" value="InterPro"/>
</dbReference>
<dbReference type="SUPFAM" id="SSF81324">
    <property type="entry name" value="Voltage-gated potassium channels"/>
    <property type="match status" value="1"/>
</dbReference>
<dbReference type="InterPro" id="IPR006037">
    <property type="entry name" value="RCK_C"/>
</dbReference>
<reference evidence="5" key="1">
    <citation type="submission" date="2018-05" db="EMBL/GenBank/DDBJ databases">
        <authorList>
            <person name="Lanie J.A."/>
            <person name="Ng W.-L."/>
            <person name="Kazmierczak K.M."/>
            <person name="Andrzejewski T.M."/>
            <person name="Davidsen T.M."/>
            <person name="Wayne K.J."/>
            <person name="Tettelin H."/>
            <person name="Glass J.I."/>
            <person name="Rusch D."/>
            <person name="Podicherti R."/>
            <person name="Tsui H.-C.T."/>
            <person name="Winkler M.E."/>
        </authorList>
    </citation>
    <scope>NUCLEOTIDE SEQUENCE</scope>
</reference>
<evidence type="ECO:0000256" key="2">
    <source>
        <dbReference type="SAM" id="Phobius"/>
    </source>
</evidence>
<comment type="subcellular location">
    <subcellularLocation>
        <location evidence="1">Cell membrane</location>
        <topology evidence="1">Multi-pass membrane protein</topology>
    </subcellularLocation>
</comment>
<dbReference type="GO" id="GO:0005886">
    <property type="term" value="C:plasma membrane"/>
    <property type="evidence" value="ECO:0007669"/>
    <property type="project" value="UniProtKB-SubCell"/>
</dbReference>
<dbReference type="InterPro" id="IPR003148">
    <property type="entry name" value="RCK_N"/>
</dbReference>
<keyword evidence="2" id="KW-1133">Transmembrane helix</keyword>
<keyword evidence="2" id="KW-0812">Transmembrane</keyword>
<dbReference type="GO" id="GO:0008324">
    <property type="term" value="F:monoatomic cation transmembrane transporter activity"/>
    <property type="evidence" value="ECO:0007669"/>
    <property type="project" value="InterPro"/>
</dbReference>
<dbReference type="EMBL" id="UINC01003283">
    <property type="protein sequence ID" value="SVA04964.1"/>
    <property type="molecule type" value="Genomic_DNA"/>
</dbReference>
<dbReference type="InterPro" id="IPR013099">
    <property type="entry name" value="K_chnl_dom"/>
</dbReference>
<accession>A0A381SNG1</accession>
<dbReference type="SUPFAM" id="SSF51735">
    <property type="entry name" value="NAD(P)-binding Rossmann-fold domains"/>
    <property type="match status" value="1"/>
</dbReference>
<keyword evidence="2" id="KW-0472">Membrane</keyword>
<evidence type="ECO:0008006" key="6">
    <source>
        <dbReference type="Google" id="ProtNLM"/>
    </source>
</evidence>
<feature type="transmembrane region" description="Helical" evidence="2">
    <location>
        <begin position="66"/>
        <end position="87"/>
    </location>
</feature>
<dbReference type="SUPFAM" id="SSF116726">
    <property type="entry name" value="TrkA C-terminal domain-like"/>
    <property type="match status" value="1"/>
</dbReference>
<dbReference type="PANTHER" id="PTHR43833:SF9">
    <property type="entry name" value="POTASSIUM CHANNEL PROTEIN YUGO-RELATED"/>
    <property type="match status" value="1"/>
</dbReference>
<dbReference type="InterPro" id="IPR036291">
    <property type="entry name" value="NAD(P)-bd_dom_sf"/>
</dbReference>
<dbReference type="Pfam" id="PF02080">
    <property type="entry name" value="TrkA_C"/>
    <property type="match status" value="1"/>
</dbReference>
<dbReference type="Pfam" id="PF02254">
    <property type="entry name" value="TrkA_N"/>
    <property type="match status" value="1"/>
</dbReference>
<dbReference type="AlphaFoldDB" id="A0A381SNG1"/>
<feature type="domain" description="RCK N-terminal" evidence="3">
    <location>
        <begin position="116"/>
        <end position="229"/>
    </location>
</feature>
<protein>
    <recommendedName>
        <fullName evidence="6">RCK N-terminal domain-containing protein</fullName>
    </recommendedName>
</protein>
<organism evidence="5">
    <name type="scientific">marine metagenome</name>
    <dbReference type="NCBI Taxonomy" id="408172"/>
    <lineage>
        <taxon>unclassified sequences</taxon>
        <taxon>metagenomes</taxon>
        <taxon>ecological metagenomes</taxon>
    </lineage>
</organism>
<evidence type="ECO:0000313" key="5">
    <source>
        <dbReference type="EMBL" id="SVA04964.1"/>
    </source>
</evidence>
<dbReference type="PROSITE" id="PS51201">
    <property type="entry name" value="RCK_N"/>
    <property type="match status" value="1"/>
</dbReference>
<feature type="domain" description="RCK C-terminal" evidence="4">
    <location>
        <begin position="253"/>
        <end position="338"/>
    </location>
</feature>
<dbReference type="Pfam" id="PF07885">
    <property type="entry name" value="Ion_trans_2"/>
    <property type="match status" value="1"/>
</dbReference>
<evidence type="ECO:0000259" key="4">
    <source>
        <dbReference type="PROSITE" id="PS51202"/>
    </source>
</evidence>
<dbReference type="Gene3D" id="3.30.70.1450">
    <property type="entry name" value="Regulator of K+ conductance, C-terminal domain"/>
    <property type="match status" value="1"/>
</dbReference>
<dbReference type="InterPro" id="IPR036721">
    <property type="entry name" value="RCK_C_sf"/>
</dbReference>
<evidence type="ECO:0000256" key="1">
    <source>
        <dbReference type="ARBA" id="ARBA00004651"/>
    </source>
</evidence>
<dbReference type="Gene3D" id="1.10.287.70">
    <property type="match status" value="1"/>
</dbReference>
<dbReference type="PROSITE" id="PS51202">
    <property type="entry name" value="RCK_C"/>
    <property type="match status" value="1"/>
</dbReference>
<dbReference type="PANTHER" id="PTHR43833">
    <property type="entry name" value="POTASSIUM CHANNEL PROTEIN 2-RELATED-RELATED"/>
    <property type="match status" value="1"/>
</dbReference>
<proteinExistence type="predicted"/>
<evidence type="ECO:0000259" key="3">
    <source>
        <dbReference type="PROSITE" id="PS51201"/>
    </source>
</evidence>
<dbReference type="InterPro" id="IPR050721">
    <property type="entry name" value="Trk_Ktr_HKT_K-transport"/>
</dbReference>
<gene>
    <name evidence="5" type="ORF">METZ01_LOCUS57818</name>
</gene>
<feature type="transmembrane region" description="Helical" evidence="2">
    <location>
        <begin position="20"/>
        <end position="45"/>
    </location>
</feature>
<name>A0A381SNG1_9ZZZZ</name>